<dbReference type="Proteomes" id="UP000006753">
    <property type="component" value="Unassembled WGS sequence"/>
</dbReference>
<reference evidence="2 3" key="1">
    <citation type="journal article" date="2012" name="BMC Genomics">
        <title>Sequencing the genome of Marssonina brunnea reveals fungus-poplar co-evolution.</title>
        <authorList>
            <person name="Zhu S."/>
            <person name="Cao Y.-Z."/>
            <person name="Jiang C."/>
            <person name="Tan B.-Y."/>
            <person name="Wang Z."/>
            <person name="Feng S."/>
            <person name="Zhang L."/>
            <person name="Su X.-H."/>
            <person name="Brejova B."/>
            <person name="Vinar T."/>
            <person name="Xu M."/>
            <person name="Wang M.-X."/>
            <person name="Zhang S.-G."/>
            <person name="Huang M.-R."/>
            <person name="Wu R."/>
            <person name="Zhou Y."/>
        </authorList>
    </citation>
    <scope>NUCLEOTIDE SEQUENCE [LARGE SCALE GENOMIC DNA]</scope>
    <source>
        <strain evidence="2 3">MB_m1</strain>
    </source>
</reference>
<gene>
    <name evidence="2" type="ORF">MBM_06364</name>
</gene>
<accession>K1X391</accession>
<dbReference type="SUPFAM" id="SSF56672">
    <property type="entry name" value="DNA/RNA polymerases"/>
    <property type="match status" value="1"/>
</dbReference>
<dbReference type="AlphaFoldDB" id="K1X391"/>
<organism evidence="2 3">
    <name type="scientific">Marssonina brunnea f. sp. multigermtubi (strain MB_m1)</name>
    <name type="common">Marssonina leaf spot fungus</name>
    <dbReference type="NCBI Taxonomy" id="1072389"/>
    <lineage>
        <taxon>Eukaryota</taxon>
        <taxon>Fungi</taxon>
        <taxon>Dikarya</taxon>
        <taxon>Ascomycota</taxon>
        <taxon>Pezizomycotina</taxon>
        <taxon>Leotiomycetes</taxon>
        <taxon>Helotiales</taxon>
        <taxon>Drepanopezizaceae</taxon>
        <taxon>Drepanopeziza</taxon>
    </lineage>
</organism>
<evidence type="ECO:0000259" key="1">
    <source>
        <dbReference type="Pfam" id="PF00078"/>
    </source>
</evidence>
<dbReference type="Gene3D" id="3.30.70.270">
    <property type="match status" value="1"/>
</dbReference>
<dbReference type="PANTHER" id="PTHR24559">
    <property type="entry name" value="TRANSPOSON TY3-I GAG-POL POLYPROTEIN"/>
    <property type="match status" value="1"/>
</dbReference>
<dbReference type="InterPro" id="IPR043502">
    <property type="entry name" value="DNA/RNA_pol_sf"/>
</dbReference>
<evidence type="ECO:0000313" key="3">
    <source>
        <dbReference type="Proteomes" id="UP000006753"/>
    </source>
</evidence>
<dbReference type="STRING" id="1072389.K1X391"/>
<keyword evidence="3" id="KW-1185">Reference proteome</keyword>
<dbReference type="eggNOG" id="KOG0017">
    <property type="taxonomic scope" value="Eukaryota"/>
</dbReference>
<name>K1X391_MARBU</name>
<sequence length="140" mass="16533">MSIFKLKLIKAYFIDNLNKGFIELLTALFAALVLFAKKQNGSLRFCINFRALNNFTRKDRYLFFLIDKTFARLLKAKIFTKLDIRQAFYKIRIDLALKKLTTFKTRYAPAKLNYVVYDKKILAIIRSFNNFRAELAGSFY</sequence>
<dbReference type="KEGG" id="mbe:MBM_06364"/>
<dbReference type="OMA" id="KAISKHD"/>
<dbReference type="InParanoid" id="K1X391"/>
<dbReference type="EMBL" id="JH921442">
    <property type="protein sequence ID" value="EKD15148.1"/>
    <property type="molecule type" value="Genomic_DNA"/>
</dbReference>
<protein>
    <submittedName>
        <fullName evidence="2">Polymerase</fullName>
    </submittedName>
</protein>
<dbReference type="InterPro" id="IPR000477">
    <property type="entry name" value="RT_dom"/>
</dbReference>
<dbReference type="Pfam" id="PF00078">
    <property type="entry name" value="RVT_1"/>
    <property type="match status" value="1"/>
</dbReference>
<evidence type="ECO:0000313" key="2">
    <source>
        <dbReference type="EMBL" id="EKD15148.1"/>
    </source>
</evidence>
<dbReference type="InterPro" id="IPR053134">
    <property type="entry name" value="RNA-dir_DNA_polymerase"/>
</dbReference>
<dbReference type="PANTHER" id="PTHR24559:SF444">
    <property type="entry name" value="REVERSE TRANSCRIPTASE DOMAIN-CONTAINING PROTEIN"/>
    <property type="match status" value="1"/>
</dbReference>
<proteinExistence type="predicted"/>
<dbReference type="InterPro" id="IPR043128">
    <property type="entry name" value="Rev_trsase/Diguanyl_cyclase"/>
</dbReference>
<dbReference type="HOGENOM" id="CLU_000384_42_10_1"/>
<dbReference type="OrthoDB" id="3561867at2759"/>
<feature type="domain" description="Reverse transcriptase" evidence="1">
    <location>
        <begin position="37"/>
        <end position="106"/>
    </location>
</feature>
<dbReference type="Gene3D" id="3.10.10.10">
    <property type="entry name" value="HIV Type 1 Reverse Transcriptase, subunit A, domain 1"/>
    <property type="match status" value="1"/>
</dbReference>